<dbReference type="SUPFAM" id="SSF50685">
    <property type="entry name" value="Barwin-like endoglucanases"/>
    <property type="match status" value="1"/>
</dbReference>
<feature type="signal peptide" evidence="2">
    <location>
        <begin position="1"/>
        <end position="24"/>
    </location>
</feature>
<keyword evidence="4" id="KW-1185">Reference proteome</keyword>
<dbReference type="OrthoDB" id="623670at2759"/>
<dbReference type="EMBL" id="CAJVPJ010000784">
    <property type="protein sequence ID" value="CAG8556234.1"/>
    <property type="molecule type" value="Genomic_DNA"/>
</dbReference>
<evidence type="ECO:0000256" key="1">
    <source>
        <dbReference type="ARBA" id="ARBA00022729"/>
    </source>
</evidence>
<comment type="caution">
    <text evidence="3">The sequence shown here is derived from an EMBL/GenBank/DDBJ whole genome shotgun (WGS) entry which is preliminary data.</text>
</comment>
<keyword evidence="1 2" id="KW-0732">Signal</keyword>
<accession>A0A9N9B9L2</accession>
<dbReference type="AlphaFoldDB" id="A0A9N9B9L2"/>
<dbReference type="CDD" id="cd22191">
    <property type="entry name" value="DPBB_RlpA_EXP_N-like"/>
    <property type="match status" value="1"/>
</dbReference>
<dbReference type="InterPro" id="IPR051477">
    <property type="entry name" value="Expansin_CellWall"/>
</dbReference>
<gene>
    <name evidence="3" type="ORF">POCULU_LOCUS5278</name>
</gene>
<proteinExistence type="predicted"/>
<name>A0A9N9B9L2_9GLOM</name>
<evidence type="ECO:0000313" key="4">
    <source>
        <dbReference type="Proteomes" id="UP000789572"/>
    </source>
</evidence>
<dbReference type="PANTHER" id="PTHR31836">
    <property type="match status" value="1"/>
</dbReference>
<protein>
    <submittedName>
        <fullName evidence="3">3652_t:CDS:1</fullName>
    </submittedName>
</protein>
<reference evidence="3" key="1">
    <citation type="submission" date="2021-06" db="EMBL/GenBank/DDBJ databases">
        <authorList>
            <person name="Kallberg Y."/>
            <person name="Tangrot J."/>
            <person name="Rosling A."/>
        </authorList>
    </citation>
    <scope>NUCLEOTIDE SEQUENCE</scope>
    <source>
        <strain evidence="3">IA702</strain>
    </source>
</reference>
<evidence type="ECO:0000256" key="2">
    <source>
        <dbReference type="SAM" id="SignalP"/>
    </source>
</evidence>
<dbReference type="InterPro" id="IPR036908">
    <property type="entry name" value="RlpA-like_sf"/>
</dbReference>
<evidence type="ECO:0000313" key="3">
    <source>
        <dbReference type="EMBL" id="CAG8556234.1"/>
    </source>
</evidence>
<dbReference type="Gene3D" id="2.40.40.10">
    <property type="entry name" value="RlpA-like domain"/>
    <property type="match status" value="1"/>
</dbReference>
<feature type="chain" id="PRO_5040302287" evidence="2">
    <location>
        <begin position="25"/>
        <end position="135"/>
    </location>
</feature>
<organism evidence="3 4">
    <name type="scientific">Paraglomus occultum</name>
    <dbReference type="NCBI Taxonomy" id="144539"/>
    <lineage>
        <taxon>Eukaryota</taxon>
        <taxon>Fungi</taxon>
        <taxon>Fungi incertae sedis</taxon>
        <taxon>Mucoromycota</taxon>
        <taxon>Glomeromycotina</taxon>
        <taxon>Glomeromycetes</taxon>
        <taxon>Paraglomerales</taxon>
        <taxon>Paraglomeraceae</taxon>
        <taxon>Paraglomus</taxon>
    </lineage>
</organism>
<dbReference type="Proteomes" id="UP000789572">
    <property type="component" value="Unassembled WGS sequence"/>
</dbReference>
<dbReference type="PANTHER" id="PTHR31836:SF29">
    <property type="entry name" value="RLPA-LIKE PROTEIN DOUBLE-PSI BETA-BARREL DOMAIN-CONTAINING PROTEIN"/>
    <property type="match status" value="1"/>
</dbReference>
<sequence length="135" mass="14815">MYFKLNTLLLLLAILFETIITSSARRSNLHVQHHGKATWFYPGVGACGVSNTSNDLVVSIPAKIFDKFTPHKNPNENTLCGKQVSIEHEGIVIYAVIADRCSGCSKNNIDLSLSAFALLDDPNKGVISVTWKILN</sequence>